<sequence>MDTWSNNIVTRGTTIHVSMPRVTGSPYHRRSSLYQLITSCRSTARLTPPPPSLPPPERVSQLPSLFAIDHSHSRTEKGTGAPFLLHLL</sequence>
<gene>
    <name evidence="1" type="ORF">Ahy_B02g060905</name>
</gene>
<reference evidence="1 2" key="1">
    <citation type="submission" date="2019-01" db="EMBL/GenBank/DDBJ databases">
        <title>Sequencing of cultivated peanut Arachis hypogaea provides insights into genome evolution and oil improvement.</title>
        <authorList>
            <person name="Chen X."/>
        </authorList>
    </citation>
    <scope>NUCLEOTIDE SEQUENCE [LARGE SCALE GENOMIC DNA]</scope>
    <source>
        <strain evidence="2">cv. Fuhuasheng</strain>
        <tissue evidence="1">Leaves</tissue>
    </source>
</reference>
<name>A0A445AJK1_ARAHY</name>
<comment type="caution">
    <text evidence="1">The sequence shown here is derived from an EMBL/GenBank/DDBJ whole genome shotgun (WGS) entry which is preliminary data.</text>
</comment>
<evidence type="ECO:0000313" key="2">
    <source>
        <dbReference type="Proteomes" id="UP000289738"/>
    </source>
</evidence>
<evidence type="ECO:0000313" key="1">
    <source>
        <dbReference type="EMBL" id="RYR26629.1"/>
    </source>
</evidence>
<proteinExistence type="predicted"/>
<dbReference type="Proteomes" id="UP000289738">
    <property type="component" value="Chromosome B02"/>
</dbReference>
<accession>A0A445AJK1</accession>
<dbReference type="AlphaFoldDB" id="A0A445AJK1"/>
<organism evidence="1 2">
    <name type="scientific">Arachis hypogaea</name>
    <name type="common">Peanut</name>
    <dbReference type="NCBI Taxonomy" id="3818"/>
    <lineage>
        <taxon>Eukaryota</taxon>
        <taxon>Viridiplantae</taxon>
        <taxon>Streptophyta</taxon>
        <taxon>Embryophyta</taxon>
        <taxon>Tracheophyta</taxon>
        <taxon>Spermatophyta</taxon>
        <taxon>Magnoliopsida</taxon>
        <taxon>eudicotyledons</taxon>
        <taxon>Gunneridae</taxon>
        <taxon>Pentapetalae</taxon>
        <taxon>rosids</taxon>
        <taxon>fabids</taxon>
        <taxon>Fabales</taxon>
        <taxon>Fabaceae</taxon>
        <taxon>Papilionoideae</taxon>
        <taxon>50 kb inversion clade</taxon>
        <taxon>dalbergioids sensu lato</taxon>
        <taxon>Dalbergieae</taxon>
        <taxon>Pterocarpus clade</taxon>
        <taxon>Arachis</taxon>
    </lineage>
</organism>
<protein>
    <submittedName>
        <fullName evidence="1">Uncharacterized protein</fullName>
    </submittedName>
</protein>
<keyword evidence="2" id="KW-1185">Reference proteome</keyword>
<dbReference type="EMBL" id="SDMP01000012">
    <property type="protein sequence ID" value="RYR26629.1"/>
    <property type="molecule type" value="Genomic_DNA"/>
</dbReference>